<dbReference type="Proteomes" id="UP001175211">
    <property type="component" value="Unassembled WGS sequence"/>
</dbReference>
<proteinExistence type="predicted"/>
<protein>
    <submittedName>
        <fullName evidence="1">Uncharacterized protein</fullName>
    </submittedName>
</protein>
<dbReference type="RefSeq" id="XP_060330250.1">
    <property type="nucleotide sequence ID" value="XM_060481985.1"/>
</dbReference>
<dbReference type="EMBL" id="JAUEPS010000019">
    <property type="protein sequence ID" value="KAK0457958.1"/>
    <property type="molecule type" value="Genomic_DNA"/>
</dbReference>
<keyword evidence="2" id="KW-1185">Reference proteome</keyword>
<reference evidence="1" key="1">
    <citation type="submission" date="2023-06" db="EMBL/GenBank/DDBJ databases">
        <authorList>
            <consortium name="Lawrence Berkeley National Laboratory"/>
            <person name="Ahrendt S."/>
            <person name="Sahu N."/>
            <person name="Indic B."/>
            <person name="Wong-Bajracharya J."/>
            <person name="Merenyi Z."/>
            <person name="Ke H.-M."/>
            <person name="Monk M."/>
            <person name="Kocsube S."/>
            <person name="Drula E."/>
            <person name="Lipzen A."/>
            <person name="Balint B."/>
            <person name="Henrissat B."/>
            <person name="Andreopoulos B."/>
            <person name="Martin F.M."/>
            <person name="Harder C.B."/>
            <person name="Rigling D."/>
            <person name="Ford K.L."/>
            <person name="Foster G.D."/>
            <person name="Pangilinan J."/>
            <person name="Papanicolaou A."/>
            <person name="Barry K."/>
            <person name="LaButti K."/>
            <person name="Viragh M."/>
            <person name="Koriabine M."/>
            <person name="Yan M."/>
            <person name="Riley R."/>
            <person name="Champramary S."/>
            <person name="Plett K.L."/>
            <person name="Tsai I.J."/>
            <person name="Slot J."/>
            <person name="Sipos G."/>
            <person name="Plett J."/>
            <person name="Nagy L.G."/>
            <person name="Grigoriev I.V."/>
        </authorList>
    </citation>
    <scope>NUCLEOTIDE SEQUENCE</scope>
    <source>
        <strain evidence="1">CCBAS 213</strain>
    </source>
</reference>
<comment type="caution">
    <text evidence="1">The sequence shown here is derived from an EMBL/GenBank/DDBJ whole genome shotgun (WGS) entry which is preliminary data.</text>
</comment>
<dbReference type="GeneID" id="85365533"/>
<name>A0AA39KBX8_ARMTA</name>
<accession>A0AA39KBX8</accession>
<sequence length="100" mass="10961">MALAWSPLQGAELSVAIIVCSHSTLVTVGALICNFVKVLKCCQCIHTTRLYAHMVRFDVASTSATSPTSINLPCLQLLYDTTACWNGTRWTCVRQRKEAA</sequence>
<evidence type="ECO:0000313" key="2">
    <source>
        <dbReference type="Proteomes" id="UP001175211"/>
    </source>
</evidence>
<organism evidence="1 2">
    <name type="scientific">Armillaria tabescens</name>
    <name type="common">Ringless honey mushroom</name>
    <name type="synonym">Agaricus tabescens</name>
    <dbReference type="NCBI Taxonomy" id="1929756"/>
    <lineage>
        <taxon>Eukaryota</taxon>
        <taxon>Fungi</taxon>
        <taxon>Dikarya</taxon>
        <taxon>Basidiomycota</taxon>
        <taxon>Agaricomycotina</taxon>
        <taxon>Agaricomycetes</taxon>
        <taxon>Agaricomycetidae</taxon>
        <taxon>Agaricales</taxon>
        <taxon>Marasmiineae</taxon>
        <taxon>Physalacriaceae</taxon>
        <taxon>Desarmillaria</taxon>
    </lineage>
</organism>
<dbReference type="AlphaFoldDB" id="A0AA39KBX8"/>
<gene>
    <name evidence="1" type="ORF">EV420DRAFT_403193</name>
</gene>
<evidence type="ECO:0000313" key="1">
    <source>
        <dbReference type="EMBL" id="KAK0457958.1"/>
    </source>
</evidence>